<name>A0A9D1DWA4_9FIRM</name>
<proteinExistence type="predicted"/>
<gene>
    <name evidence="1" type="ORF">IAB37_00420</name>
</gene>
<protein>
    <submittedName>
        <fullName evidence="1">Spore coat associated protein CotJA</fullName>
    </submittedName>
</protein>
<evidence type="ECO:0000313" key="2">
    <source>
        <dbReference type="Proteomes" id="UP000824241"/>
    </source>
</evidence>
<comment type="caution">
    <text evidence="1">The sequence shown here is derived from an EMBL/GenBank/DDBJ whole genome shotgun (WGS) entry which is preliminary data.</text>
</comment>
<dbReference type="Pfam" id="PF11007">
    <property type="entry name" value="CotJA"/>
    <property type="match status" value="1"/>
</dbReference>
<reference evidence="1" key="2">
    <citation type="journal article" date="2021" name="PeerJ">
        <title>Extensive microbial diversity within the chicken gut microbiome revealed by metagenomics and culture.</title>
        <authorList>
            <person name="Gilroy R."/>
            <person name="Ravi A."/>
            <person name="Getino M."/>
            <person name="Pursley I."/>
            <person name="Horton D.L."/>
            <person name="Alikhan N.F."/>
            <person name="Baker D."/>
            <person name="Gharbi K."/>
            <person name="Hall N."/>
            <person name="Watson M."/>
            <person name="Adriaenssens E.M."/>
            <person name="Foster-Nyarko E."/>
            <person name="Jarju S."/>
            <person name="Secka A."/>
            <person name="Antonio M."/>
            <person name="Oren A."/>
            <person name="Chaudhuri R.R."/>
            <person name="La Ragione R."/>
            <person name="Hildebrand F."/>
            <person name="Pallen M.J."/>
        </authorList>
    </citation>
    <scope>NUCLEOTIDE SEQUENCE</scope>
    <source>
        <strain evidence="1">CHK189-12415</strain>
    </source>
</reference>
<dbReference type="EMBL" id="DVHA01000013">
    <property type="protein sequence ID" value="HIR60031.1"/>
    <property type="molecule type" value="Genomic_DNA"/>
</dbReference>
<dbReference type="Proteomes" id="UP000824241">
    <property type="component" value="Unassembled WGS sequence"/>
</dbReference>
<organism evidence="1 2">
    <name type="scientific">Candidatus Faecivivens stercoravium</name>
    <dbReference type="NCBI Taxonomy" id="2840803"/>
    <lineage>
        <taxon>Bacteria</taxon>
        <taxon>Bacillati</taxon>
        <taxon>Bacillota</taxon>
        <taxon>Clostridia</taxon>
        <taxon>Eubacteriales</taxon>
        <taxon>Oscillospiraceae</taxon>
        <taxon>Oscillospiraceae incertae sedis</taxon>
        <taxon>Candidatus Faecivivens</taxon>
    </lineage>
</organism>
<accession>A0A9D1DWA4</accession>
<dbReference type="AlphaFoldDB" id="A0A9D1DWA4"/>
<reference evidence="1" key="1">
    <citation type="submission" date="2020-10" db="EMBL/GenBank/DDBJ databases">
        <authorList>
            <person name="Gilroy R."/>
        </authorList>
    </citation>
    <scope>NUCLEOTIDE SEQUENCE</scope>
    <source>
        <strain evidence="1">CHK189-12415</strain>
    </source>
</reference>
<evidence type="ECO:0000313" key="1">
    <source>
        <dbReference type="EMBL" id="HIR60031.1"/>
    </source>
</evidence>
<sequence>MRLDALPLAMSYLPMQKWENLYDPEVGLDRGTIFACLDLPFTGKEGKLYGDV</sequence>
<dbReference type="InterPro" id="IPR020256">
    <property type="entry name" value="Spore_coat_CotJA"/>
</dbReference>